<dbReference type="EMBL" id="CYUE01000012">
    <property type="protein sequence ID" value="CUK25454.1"/>
    <property type="molecule type" value="Genomic_DNA"/>
</dbReference>
<evidence type="ECO:0000313" key="3">
    <source>
        <dbReference type="Proteomes" id="UP000051184"/>
    </source>
</evidence>
<keyword evidence="1" id="KW-1133">Transmembrane helix</keyword>
<keyword evidence="1" id="KW-0812">Transmembrane</keyword>
<keyword evidence="1" id="KW-0472">Membrane</keyword>
<keyword evidence="3" id="KW-1185">Reference proteome</keyword>
<name>A0A0P1IPC2_9RHOB</name>
<feature type="transmembrane region" description="Helical" evidence="1">
    <location>
        <begin position="30"/>
        <end position="49"/>
    </location>
</feature>
<dbReference type="RefSeq" id="WP_058314406.1">
    <property type="nucleotide sequence ID" value="NZ_CYTO01000024.1"/>
</dbReference>
<gene>
    <name evidence="2" type="ORF">TA5114_01253</name>
</gene>
<evidence type="ECO:0000256" key="1">
    <source>
        <dbReference type="SAM" id="Phobius"/>
    </source>
</evidence>
<protein>
    <submittedName>
        <fullName evidence="2">Uncharacterized protein</fullName>
    </submittedName>
</protein>
<proteinExistence type="predicted"/>
<reference evidence="3" key="1">
    <citation type="submission" date="2015-09" db="EMBL/GenBank/DDBJ databases">
        <authorList>
            <person name="Rodrigo-Torres Lidia"/>
            <person name="Arahal R.David."/>
        </authorList>
    </citation>
    <scope>NUCLEOTIDE SEQUENCE [LARGE SCALE GENOMIC DNA]</scope>
    <source>
        <strain evidence="3">CECT 5114</strain>
    </source>
</reference>
<dbReference type="AlphaFoldDB" id="A0A0P1IPC2"/>
<dbReference type="Proteomes" id="UP000051184">
    <property type="component" value="Unassembled WGS sequence"/>
</dbReference>
<evidence type="ECO:0000313" key="2">
    <source>
        <dbReference type="EMBL" id="CUK25454.1"/>
    </source>
</evidence>
<organism evidence="2 3">
    <name type="scientific">Cognatishimia activa</name>
    <dbReference type="NCBI Taxonomy" id="1715691"/>
    <lineage>
        <taxon>Bacteria</taxon>
        <taxon>Pseudomonadati</taxon>
        <taxon>Pseudomonadota</taxon>
        <taxon>Alphaproteobacteria</taxon>
        <taxon>Rhodobacterales</taxon>
        <taxon>Paracoccaceae</taxon>
        <taxon>Cognatishimia</taxon>
    </lineage>
</organism>
<accession>A0A0P1IPC2</accession>
<dbReference type="STRING" id="1715691.TA5113_02679"/>
<sequence length="57" mass="6682">MEFIIWAILVVLTIIPMLKLLPHFGINKNWAFACVFSPAVLVLIWMMAIRLQELEKR</sequence>